<dbReference type="Proteomes" id="UP000278715">
    <property type="component" value="Chromosome"/>
</dbReference>
<dbReference type="AlphaFoldDB" id="A0A0E3K0J8"/>
<dbReference type="Proteomes" id="UP000033106">
    <property type="component" value="Chromosome"/>
</dbReference>
<dbReference type="EMBL" id="CP033240">
    <property type="protein sequence ID" value="AZF81212.1"/>
    <property type="molecule type" value="Genomic_DNA"/>
</dbReference>
<dbReference type="Proteomes" id="UP000594632">
    <property type="component" value="Chromosome"/>
</dbReference>
<dbReference type="Proteomes" id="UP000273194">
    <property type="component" value="Chromosome"/>
</dbReference>
<name>A0A0E3K0J8_SACSO</name>
<dbReference type="InterPro" id="IPR003787">
    <property type="entry name" value="Sulphur_relay_DsrE/F-like"/>
</dbReference>
<dbReference type="Proteomes" id="UP000033057">
    <property type="component" value="Chromosome"/>
</dbReference>
<evidence type="ECO:0000313" key="9">
    <source>
        <dbReference type="EMBL" id="AZF81212.1"/>
    </source>
</evidence>
<evidence type="ECO:0000313" key="17">
    <source>
        <dbReference type="Proteomes" id="UP000267993"/>
    </source>
</evidence>
<reference evidence="12" key="3">
    <citation type="submission" date="2016-04" db="EMBL/GenBank/DDBJ databases">
        <authorList>
            <person name="Evans L.H."/>
            <person name="Alamgir A."/>
            <person name="Owens N."/>
            <person name="Weber N.D."/>
            <person name="Virtaneva K."/>
            <person name="Barbian K."/>
            <person name="Babar A."/>
            <person name="Rosenke K."/>
        </authorList>
    </citation>
    <scope>NUCLEOTIDE SEQUENCE</scope>
    <source>
        <strain evidence="12">P1</strain>
    </source>
</reference>
<dbReference type="InterPro" id="IPR027396">
    <property type="entry name" value="DsrEFH-like"/>
</dbReference>
<dbReference type="Proteomes" id="UP000275843">
    <property type="component" value="Chromosome"/>
</dbReference>
<evidence type="ECO:0000313" key="24">
    <source>
        <dbReference type="Proteomes" id="UP000594632"/>
    </source>
</evidence>
<dbReference type="EMBL" id="CP011055">
    <property type="protein sequence ID" value="AKA73665.1"/>
    <property type="molecule type" value="Genomic_DNA"/>
</dbReference>
<dbReference type="EMBL" id="CP033236">
    <property type="protein sequence ID" value="AZF70754.1"/>
    <property type="molecule type" value="Genomic_DNA"/>
</dbReference>
<dbReference type="Proteomes" id="UP000076770">
    <property type="component" value="Chromosome i"/>
</dbReference>
<dbReference type="GeneID" id="1455499"/>
<dbReference type="GeneID" id="44129330"/>
<dbReference type="EMBL" id="CP033239">
    <property type="protein sequence ID" value="AZF78608.1"/>
    <property type="molecule type" value="Genomic_DNA"/>
</dbReference>
<dbReference type="EMBL" id="CP050869">
    <property type="protein sequence ID" value="QPG50653.1"/>
    <property type="molecule type" value="Genomic_DNA"/>
</dbReference>
<dbReference type="EMBL" id="CP011056">
    <property type="protein sequence ID" value="AKA76362.1"/>
    <property type="molecule type" value="Genomic_DNA"/>
</dbReference>
<evidence type="ECO:0000313" key="5">
    <source>
        <dbReference type="EMBL" id="AZF70754.1"/>
    </source>
</evidence>
<evidence type="ECO:0000313" key="6">
    <source>
        <dbReference type="EMBL" id="AZF73374.1"/>
    </source>
</evidence>
<dbReference type="KEGG" id="ssof:SULC_1374"/>
<evidence type="ECO:0000313" key="18">
    <source>
        <dbReference type="Proteomes" id="UP000269431"/>
    </source>
</evidence>
<evidence type="ECO:0000313" key="10">
    <source>
        <dbReference type="EMBL" id="AZF83849.1"/>
    </source>
</evidence>
<dbReference type="EMBL" id="CP011057">
    <property type="protein sequence ID" value="AKA79054.1"/>
    <property type="molecule type" value="Genomic_DNA"/>
</dbReference>
<reference evidence="16" key="2">
    <citation type="submission" date="2016-04" db="EMBL/GenBank/DDBJ databases">
        <authorList>
            <person name="Shah S.A."/>
            <person name="Garrett R.A."/>
        </authorList>
    </citation>
    <scope>NUCLEOTIDE SEQUENCE [LARGE SCALE GENOMIC DNA]</scope>
    <source>
        <strain evidence="16">ATCC 35091 / DSM 1616 / JCM 8930 / NBRC 15331 / P1</strain>
    </source>
</reference>
<dbReference type="OrthoDB" id="25864at2157"/>
<dbReference type="Proteomes" id="UP000269431">
    <property type="component" value="Chromosome"/>
</dbReference>
<evidence type="ECO:0000313" key="15">
    <source>
        <dbReference type="Proteomes" id="UP000033106"/>
    </source>
</evidence>
<evidence type="ECO:0000313" key="19">
    <source>
        <dbReference type="Proteomes" id="UP000273194"/>
    </source>
</evidence>
<evidence type="ECO:0000313" key="16">
    <source>
        <dbReference type="Proteomes" id="UP000076770"/>
    </source>
</evidence>
<dbReference type="RefSeq" id="WP_009990655.1">
    <property type="nucleotide sequence ID" value="NZ_CP011055.2"/>
</dbReference>
<organism evidence="3 15">
    <name type="scientific">Saccharolobus solfataricus</name>
    <name type="common">Sulfolobus solfataricus</name>
    <dbReference type="NCBI Taxonomy" id="2287"/>
    <lineage>
        <taxon>Archaea</taxon>
        <taxon>Thermoproteota</taxon>
        <taxon>Thermoprotei</taxon>
        <taxon>Sulfolobales</taxon>
        <taxon>Sulfolobaceae</taxon>
        <taxon>Saccharolobus</taxon>
    </lineage>
</organism>
<reference evidence="3" key="5">
    <citation type="submission" date="2018-10" db="EMBL/GenBank/DDBJ databases">
        <authorList>
            <person name="McCarthy S."/>
            <person name="Gradnigo J."/>
            <person name="Johnson T."/>
            <person name="Payne S."/>
            <person name="Lipzen A."/>
            <person name="Schackwitz W."/>
            <person name="Martin J."/>
            <person name="Moriyama E."/>
            <person name="Blum P."/>
        </authorList>
    </citation>
    <scope>NUCLEOTIDE SEQUENCE</scope>
    <source>
        <strain evidence="1">SARC-B</strain>
        <strain evidence="2">SARC-C</strain>
        <strain evidence="3">SULA</strain>
    </source>
</reference>
<dbReference type="EMBL" id="LT549890">
    <property type="protein sequence ID" value="SAI83892.1"/>
    <property type="molecule type" value="Genomic_DNA"/>
</dbReference>
<dbReference type="Proteomes" id="UP000282269">
    <property type="component" value="Chromosome"/>
</dbReference>
<evidence type="ECO:0000313" key="2">
    <source>
        <dbReference type="EMBL" id="AKA76362.1"/>
    </source>
</evidence>
<dbReference type="EMBL" id="CP033235">
    <property type="protein sequence ID" value="AZF68134.1"/>
    <property type="molecule type" value="Genomic_DNA"/>
</dbReference>
<evidence type="ECO:0000313" key="1">
    <source>
        <dbReference type="EMBL" id="AKA73665.1"/>
    </source>
</evidence>
<dbReference type="EMBL" id="CP033238">
    <property type="protein sequence ID" value="AZF75998.1"/>
    <property type="molecule type" value="Genomic_DNA"/>
</dbReference>
<evidence type="ECO:0000313" key="4">
    <source>
        <dbReference type="EMBL" id="AZF68134.1"/>
    </source>
</evidence>
<evidence type="ECO:0000313" key="20">
    <source>
        <dbReference type="Proteomes" id="UP000273443"/>
    </source>
</evidence>
<gene>
    <name evidence="11" type="ORF">HFC64_13295</name>
    <name evidence="12" type="ORF">SSOP1_0338</name>
    <name evidence="3" type="ORF">SULA_1375</name>
    <name evidence="1" type="ORF">SULB_1376</name>
    <name evidence="2" type="ORF">SULC_1374</name>
    <name evidence="4" type="ORF">SULG_06825</name>
    <name evidence="5" type="ORF">SULH_06825</name>
    <name evidence="6" type="ORF">SULI_06825</name>
    <name evidence="7" type="ORF">SULM_06825</name>
    <name evidence="8" type="ORF">SULN_06825</name>
    <name evidence="9" type="ORF">SULO_06835</name>
    <name evidence="10" type="ORF">SULZ_07070</name>
</gene>
<evidence type="ECO:0000313" key="12">
    <source>
        <dbReference type="EMBL" id="SAI83892.1"/>
    </source>
</evidence>
<dbReference type="EMBL" id="CP033241">
    <property type="protein sequence ID" value="AZF83849.1"/>
    <property type="molecule type" value="Genomic_DNA"/>
</dbReference>
<evidence type="ECO:0000313" key="7">
    <source>
        <dbReference type="EMBL" id="AZF75998.1"/>
    </source>
</evidence>
<dbReference type="Pfam" id="PF02635">
    <property type="entry name" value="DsrE"/>
    <property type="match status" value="1"/>
</dbReference>
<dbReference type="Proteomes" id="UP000273443">
    <property type="component" value="Chromosome"/>
</dbReference>
<proteinExistence type="predicted"/>
<evidence type="ECO:0000313" key="8">
    <source>
        <dbReference type="EMBL" id="AZF78608.1"/>
    </source>
</evidence>
<evidence type="ECO:0000313" key="3">
    <source>
        <dbReference type="EMBL" id="AKA79054.1"/>
    </source>
</evidence>
<dbReference type="EMBL" id="CP033237">
    <property type="protein sequence ID" value="AZF73374.1"/>
    <property type="molecule type" value="Genomic_DNA"/>
</dbReference>
<sequence>MSKITILLADNNIDKLYHGLVVALGAKALGWDVKFFVTSQAVVLFTKAKKGKGKLGLPFFARFFVRLQMKRLNIPNPEKLIDDAINQGVEFFVDEAGLRLVNARSEDLLENVKLSGTITFILEAKESDVVITL</sequence>
<dbReference type="Proteomes" id="UP000033085">
    <property type="component" value="Chromosome"/>
</dbReference>
<dbReference type="PANTHER" id="PTHR34655">
    <property type="entry name" value="CONSERVED WITHIN P. AEROPHILUM"/>
    <property type="match status" value="1"/>
</dbReference>
<evidence type="ECO:0000313" key="22">
    <source>
        <dbReference type="Proteomes" id="UP000278715"/>
    </source>
</evidence>
<accession>A0A0E3K0J8</accession>
<evidence type="ECO:0000313" key="23">
    <source>
        <dbReference type="Proteomes" id="UP000282269"/>
    </source>
</evidence>
<protein>
    <submittedName>
        <fullName evidence="3">Peroxiredoxin</fullName>
    </submittedName>
</protein>
<dbReference type="PANTHER" id="PTHR34655:SF3">
    <property type="match status" value="1"/>
</dbReference>
<evidence type="ECO:0000313" key="14">
    <source>
        <dbReference type="Proteomes" id="UP000033085"/>
    </source>
</evidence>
<dbReference type="PATRIC" id="fig|2287.6.peg.1422"/>
<evidence type="ECO:0000313" key="21">
    <source>
        <dbReference type="Proteomes" id="UP000275843"/>
    </source>
</evidence>
<reference evidence="11 24" key="6">
    <citation type="journal article" date="2020" name="Nat. Commun.">
        <title>The structures of two archaeal type IV pili illuminate evolutionary relationships.</title>
        <authorList>
            <person name="Wang F."/>
            <person name="Baquero D.P."/>
            <person name="Su Z."/>
            <person name="Beltran L.C."/>
            <person name="Prangishvili D."/>
            <person name="Krupovic M."/>
            <person name="Egelman E.H."/>
        </authorList>
    </citation>
    <scope>NUCLEOTIDE SEQUENCE [LARGE SCALE GENOMIC DNA]</scope>
    <source>
        <strain evidence="11 24">POZ149</strain>
    </source>
</reference>
<dbReference type="OMA" id="ASLYIKW"/>
<evidence type="ECO:0000313" key="11">
    <source>
        <dbReference type="EMBL" id="QPG50653.1"/>
    </source>
</evidence>
<dbReference type="KEGG" id="ssoa:SULA_1375"/>
<reference evidence="13 14" key="1">
    <citation type="journal article" date="2015" name="Genome Announc.">
        <title>Complete Genome Sequence of Sulfolobus solfataricus Strain 98/2 and Evolved Derivatives.</title>
        <authorList>
            <person name="McCarthy S."/>
            <person name="Gradnigo J."/>
            <person name="Johnson T."/>
            <person name="Payne S."/>
            <person name="Lipzen A."/>
            <person name="Martin J."/>
            <person name="Schackwitz W."/>
            <person name="Moriyama E."/>
            <person name="Blum P."/>
        </authorList>
    </citation>
    <scope>NUCLEOTIDE SEQUENCE [LARGE SCALE GENOMIC DNA]</scope>
    <source>
        <strain evidence="13">98/2 SULC</strain>
        <strain evidence="1">SARC-B</strain>
        <strain evidence="2">SARC-C</strain>
        <strain evidence="3 15">SULA</strain>
        <strain evidence="14">SULB</strain>
    </source>
</reference>
<evidence type="ECO:0000313" key="13">
    <source>
        <dbReference type="Proteomes" id="UP000033057"/>
    </source>
</evidence>
<dbReference type="KEGG" id="ssol:SULB_1376"/>
<reference evidence="17 18" key="4">
    <citation type="journal article" date="2018" name="Proc. Natl. Acad. Sci. U.S.A.">
        <title>Nonmutational mechanism of inheritance in the Archaeon Sulfolobus solfataricus.</title>
        <authorList>
            <person name="Payne S."/>
            <person name="McCarthy S."/>
            <person name="Johnson T."/>
            <person name="North E."/>
            <person name="Blum P."/>
        </authorList>
    </citation>
    <scope>NUCLEOTIDE SEQUENCE [LARGE SCALE GENOMIC DNA]</scope>
    <source>
        <strain evidence="5 17">SARC-H</strain>
        <strain evidence="6 21">SARC-I</strain>
        <strain evidence="8 22">SARC-N</strain>
        <strain evidence="9 23">SARC-O</strain>
        <strain evidence="10 18">SUL120</strain>
        <strain evidence="4 19">SULG</strain>
        <strain evidence="7 20">SULM</strain>
    </source>
</reference>
<dbReference type="Gene3D" id="3.40.1260.10">
    <property type="entry name" value="DsrEFH-like"/>
    <property type="match status" value="1"/>
</dbReference>
<dbReference type="SUPFAM" id="SSF75169">
    <property type="entry name" value="DsrEFH-like"/>
    <property type="match status" value="1"/>
</dbReference>
<dbReference type="Proteomes" id="UP000267993">
    <property type="component" value="Chromosome"/>
</dbReference>